<feature type="compositionally biased region" description="Low complexity" evidence="10">
    <location>
        <begin position="801"/>
        <end position="810"/>
    </location>
</feature>
<dbReference type="Pfam" id="PF04506">
    <property type="entry name" value="Rft-1"/>
    <property type="match status" value="1"/>
</dbReference>
<dbReference type="GO" id="GO:0006488">
    <property type="term" value="P:dolichol-linked oligosaccharide biosynthetic process"/>
    <property type="evidence" value="ECO:0007669"/>
    <property type="project" value="InterPro"/>
</dbReference>
<dbReference type="PANTHER" id="PTHR13117">
    <property type="entry name" value="ENDOPLASMIC RETICULUM MULTISPAN TRANSMEMBRANE PROTEIN-RELATED"/>
    <property type="match status" value="1"/>
</dbReference>
<keyword evidence="5" id="KW-0256">Endoplasmic reticulum</keyword>
<evidence type="ECO:0000256" key="9">
    <source>
        <dbReference type="ARBA" id="ARBA00045912"/>
    </source>
</evidence>
<comment type="subcellular location">
    <subcellularLocation>
        <location evidence="1">Endoplasmic reticulum membrane</location>
        <topology evidence="1">Multi-pass membrane protein</topology>
    </subcellularLocation>
</comment>
<evidence type="ECO:0000256" key="5">
    <source>
        <dbReference type="ARBA" id="ARBA00022824"/>
    </source>
</evidence>
<keyword evidence="7 11" id="KW-0472">Membrane</keyword>
<comment type="caution">
    <text evidence="12">The sequence shown here is derived from an EMBL/GenBank/DDBJ whole genome shotgun (WGS) entry which is preliminary data.</text>
</comment>
<dbReference type="GO" id="GO:0034203">
    <property type="term" value="P:glycolipid translocation"/>
    <property type="evidence" value="ECO:0007669"/>
    <property type="project" value="TreeGrafter"/>
</dbReference>
<organism evidence="12 13">
    <name type="scientific">Dentipellis fragilis</name>
    <dbReference type="NCBI Taxonomy" id="205917"/>
    <lineage>
        <taxon>Eukaryota</taxon>
        <taxon>Fungi</taxon>
        <taxon>Dikarya</taxon>
        <taxon>Basidiomycota</taxon>
        <taxon>Agaricomycotina</taxon>
        <taxon>Agaricomycetes</taxon>
        <taxon>Russulales</taxon>
        <taxon>Hericiaceae</taxon>
        <taxon>Dentipellis</taxon>
    </lineage>
</organism>
<dbReference type="OrthoDB" id="9979195at2759"/>
<accession>A0A4Y9YQF9</accession>
<name>A0A4Y9YQF9_9AGAM</name>
<evidence type="ECO:0000313" key="13">
    <source>
        <dbReference type="Proteomes" id="UP000298327"/>
    </source>
</evidence>
<comment type="function">
    <text evidence="9">Intramembrane glycolipid transporter that operates in the biosynthetic pathway of dolichol-linked oligosaccharides, the glycan precursors employed in protein asparagine (N)-glycosylation. The sequential addition of sugars to dolichol pyrophosphate produces dolichol-linked oligosaccharides containing fourteen sugars, including two GlcNAcs, nine mannoses and three glucoses. Once assembled, the oligosaccharide is transferred from the lipid to nascent proteins by oligosaccharyltransferases. The assembly of dolichol-linked oligosaccharides begins on the cytosolic side of the endoplasmic reticulum membrane and finishes in its lumen. RFT1 could mediate the translocation of the cytosolically oriented intermediate DolPP-GlcNAc2Man5, produced by ALG11, into the ER lumen where dolichol-linked oligosaccharides assembly continues. However, the intramembrane lipid transporter activity could not be confirmed in vitro.</text>
</comment>
<dbReference type="EMBL" id="SEOQ01000367">
    <property type="protein sequence ID" value="TFY64605.1"/>
    <property type="molecule type" value="Genomic_DNA"/>
</dbReference>
<feature type="transmembrane region" description="Helical" evidence="11">
    <location>
        <begin position="464"/>
        <end position="487"/>
    </location>
</feature>
<evidence type="ECO:0000256" key="6">
    <source>
        <dbReference type="ARBA" id="ARBA00022989"/>
    </source>
</evidence>
<evidence type="ECO:0000256" key="11">
    <source>
        <dbReference type="SAM" id="Phobius"/>
    </source>
</evidence>
<dbReference type="AlphaFoldDB" id="A0A4Y9YQF9"/>
<evidence type="ECO:0000256" key="10">
    <source>
        <dbReference type="SAM" id="MobiDB-lite"/>
    </source>
</evidence>
<dbReference type="PANTHER" id="PTHR13117:SF5">
    <property type="entry name" value="PROTEIN RFT1 HOMOLOG"/>
    <property type="match status" value="1"/>
</dbReference>
<dbReference type="InterPro" id="IPR007594">
    <property type="entry name" value="RFT1"/>
</dbReference>
<proteinExistence type="inferred from homology"/>
<evidence type="ECO:0000256" key="2">
    <source>
        <dbReference type="ARBA" id="ARBA00004922"/>
    </source>
</evidence>
<keyword evidence="13" id="KW-1185">Reference proteome</keyword>
<dbReference type="GO" id="GO:0005789">
    <property type="term" value="C:endoplasmic reticulum membrane"/>
    <property type="evidence" value="ECO:0007669"/>
    <property type="project" value="UniProtKB-SubCell"/>
</dbReference>
<evidence type="ECO:0000256" key="4">
    <source>
        <dbReference type="ARBA" id="ARBA00022692"/>
    </source>
</evidence>
<comment type="pathway">
    <text evidence="2">Protein modification; protein glycosylation.</text>
</comment>
<keyword evidence="4 11" id="KW-0812">Transmembrane</keyword>
<feature type="region of interest" description="Disordered" evidence="10">
    <location>
        <begin position="758"/>
        <end position="826"/>
    </location>
</feature>
<comment type="similarity">
    <text evidence="3">Belongs to the RFT1 family.</text>
</comment>
<evidence type="ECO:0000256" key="8">
    <source>
        <dbReference type="ARBA" id="ARBA00044793"/>
    </source>
</evidence>
<sequence>MEHTDATVLVSTACEDHMDTGQCAISAGFGNGDSRRRPRSAKHLLDRRPRRCPARSIRHYAAQSEQGAHGRERQRGVSAILGRGRGIAVGRVGAKCEKRREAKSWAISNSRAVARSALSLAILPRGTSATSALAGTTMPSPDLLSASLNSASSLVLLQFFSRIFTFILNQALVRLASPQTFGTAAIQFELLLSTILFLSREGVRNALLRSPDAPASADLVYNISLLPAFGGMLFAAVVALIYIRTGSASTRAQPFFLLSVVIYAVAASTELLAEPLYIRAQNELHFDLRVRAEATAVFCKTFVTFVILAACPAKYALTAFAVGQLAYGQATLYTFATAYRGDLHYGFKDVAMNVHGNTTNVLFDPELLRLSGAMTLQSVVKHFLTEGDKFLVSRLSPLADQGGYAIASNYGSLVARILFQPIEETSRVFFSKTLPSVTDLTPFTTPTDSQTASLQLSSHILHTLLLLFTHLLLLLATFAPPFLPIATNTFLPPRYRTTSAPTILGAYIYYIPTMAYNGVLEAFLAAACTPADLRAQSRMMAGASLAFVVAAVWFSRGLRMGDAGLVWANIANLGARALYAWAFVRRYYAERGLAAAVDWRGAVPPARVLAVFVAAAVVTRLSARAGRHLPKTLWAQTRHVVTGGALAVGCLAACFVFEKDQFAQVLSVLRKRQSLRLPARSKLHIYQTPQAAPPRRHPSIYSHQRHDRSPLVHDVMSSGEFLYTLAALIIQLQYHPLNITMSAENRTIPQDQPMPVGIMAQNPITKPSDVAPPTRSDSVPQQAGTQPGDGSKVHDHDGESAPPAAAAADANVPQTKGPHQEGVPAAQVTGKVPWKEQVIAYAQVENAGNCSAQGMHLRRLTGLHILMVP</sequence>
<gene>
    <name evidence="12" type="ORF">EVG20_g5887</name>
</gene>
<keyword evidence="6 11" id="KW-1133">Transmembrane helix</keyword>
<feature type="region of interest" description="Disordered" evidence="10">
    <location>
        <begin position="26"/>
        <end position="47"/>
    </location>
</feature>
<feature type="transmembrane region" description="Helical" evidence="11">
    <location>
        <begin position="219"/>
        <end position="243"/>
    </location>
</feature>
<protein>
    <recommendedName>
        <fullName evidence="8">Man(5)GlcNAc(2)-PP-dolichol translocation protein RFT1</fullName>
    </recommendedName>
</protein>
<feature type="transmembrane region" description="Helical" evidence="11">
    <location>
        <begin position="255"/>
        <end position="278"/>
    </location>
</feature>
<evidence type="ECO:0000256" key="1">
    <source>
        <dbReference type="ARBA" id="ARBA00004477"/>
    </source>
</evidence>
<feature type="transmembrane region" description="Helical" evidence="11">
    <location>
        <begin position="539"/>
        <end position="558"/>
    </location>
</feature>
<feature type="transmembrane region" description="Helical" evidence="11">
    <location>
        <begin position="507"/>
        <end position="527"/>
    </location>
</feature>
<evidence type="ECO:0000313" key="12">
    <source>
        <dbReference type="EMBL" id="TFY64605.1"/>
    </source>
</evidence>
<evidence type="ECO:0000256" key="7">
    <source>
        <dbReference type="ARBA" id="ARBA00023136"/>
    </source>
</evidence>
<reference evidence="12 13" key="1">
    <citation type="submission" date="2019-02" db="EMBL/GenBank/DDBJ databases">
        <title>Genome sequencing of the rare red list fungi Dentipellis fragilis.</title>
        <authorList>
            <person name="Buettner E."/>
            <person name="Kellner H."/>
        </authorList>
    </citation>
    <scope>NUCLEOTIDE SEQUENCE [LARGE SCALE GENOMIC DNA]</scope>
    <source>
        <strain evidence="12 13">DSM 105465</strain>
    </source>
</reference>
<feature type="compositionally biased region" description="Polar residues" evidence="10">
    <location>
        <begin position="775"/>
        <end position="785"/>
    </location>
</feature>
<dbReference type="Proteomes" id="UP000298327">
    <property type="component" value="Unassembled WGS sequence"/>
</dbReference>
<evidence type="ECO:0000256" key="3">
    <source>
        <dbReference type="ARBA" id="ARBA00010288"/>
    </source>
</evidence>
<dbReference type="STRING" id="205917.A0A4Y9YQF9"/>